<name>A0A3M7RXK1_BRAPC</name>
<proteinExistence type="predicted"/>
<dbReference type="EMBL" id="REGN01002441">
    <property type="protein sequence ID" value="RNA28075.1"/>
    <property type="molecule type" value="Genomic_DNA"/>
</dbReference>
<gene>
    <name evidence="1" type="ORF">BpHYR1_049232</name>
</gene>
<dbReference type="AlphaFoldDB" id="A0A3M7RXK1"/>
<dbReference type="Proteomes" id="UP000276133">
    <property type="component" value="Unassembled WGS sequence"/>
</dbReference>
<keyword evidence="2" id="KW-1185">Reference proteome</keyword>
<accession>A0A3M7RXK1</accession>
<reference evidence="1 2" key="1">
    <citation type="journal article" date="2018" name="Sci. Rep.">
        <title>Genomic signatures of local adaptation to the degree of environmental predictability in rotifers.</title>
        <authorList>
            <person name="Franch-Gras L."/>
            <person name="Hahn C."/>
            <person name="Garcia-Roger E.M."/>
            <person name="Carmona M.J."/>
            <person name="Serra M."/>
            <person name="Gomez A."/>
        </authorList>
    </citation>
    <scope>NUCLEOTIDE SEQUENCE [LARGE SCALE GENOMIC DNA]</scope>
    <source>
        <strain evidence="1">HYR1</strain>
    </source>
</reference>
<comment type="caution">
    <text evidence="1">The sequence shown here is derived from an EMBL/GenBank/DDBJ whole genome shotgun (WGS) entry which is preliminary data.</text>
</comment>
<evidence type="ECO:0000313" key="1">
    <source>
        <dbReference type="EMBL" id="RNA28075.1"/>
    </source>
</evidence>
<organism evidence="1 2">
    <name type="scientific">Brachionus plicatilis</name>
    <name type="common">Marine rotifer</name>
    <name type="synonym">Brachionus muelleri</name>
    <dbReference type="NCBI Taxonomy" id="10195"/>
    <lineage>
        <taxon>Eukaryota</taxon>
        <taxon>Metazoa</taxon>
        <taxon>Spiralia</taxon>
        <taxon>Gnathifera</taxon>
        <taxon>Rotifera</taxon>
        <taxon>Eurotatoria</taxon>
        <taxon>Monogononta</taxon>
        <taxon>Pseudotrocha</taxon>
        <taxon>Ploima</taxon>
        <taxon>Brachionidae</taxon>
        <taxon>Brachionus</taxon>
    </lineage>
</organism>
<protein>
    <submittedName>
        <fullName evidence="1">Uncharacterized protein</fullName>
    </submittedName>
</protein>
<evidence type="ECO:0000313" key="2">
    <source>
        <dbReference type="Proteomes" id="UP000276133"/>
    </source>
</evidence>
<sequence length="113" mass="13662">MRPSRPQTGTVLRFYYLFASFKYSNLQLTQGRVRARLNRTVSQLFYNLKNLTIWTRIKYLEIIDDYLDFLRDYDIVQLSKLHQLLRSAKLQIRQKLDFNVIKRSAICRDFAHN</sequence>